<dbReference type="Proteomes" id="UP000474957">
    <property type="component" value="Unassembled WGS sequence"/>
</dbReference>
<evidence type="ECO:0000313" key="9">
    <source>
        <dbReference type="Proteomes" id="UP000474957"/>
    </source>
</evidence>
<dbReference type="RefSeq" id="WP_154448078.1">
    <property type="nucleotide sequence ID" value="NZ_WIND01000016.1"/>
</dbReference>
<dbReference type="InterPro" id="IPR011990">
    <property type="entry name" value="TPR-like_helical_dom_sf"/>
</dbReference>
<accession>A0A6L5Z3U0</accession>
<keyword evidence="9" id="KW-1185">Reference proteome</keyword>
<feature type="transmembrane region" description="Helical" evidence="6">
    <location>
        <begin position="45"/>
        <end position="77"/>
    </location>
</feature>
<sequence length="581" mass="62167">MLWSLLKILLFIAAAAALAWGAGLLMEAPGEVRIAFVGREYTLSPLGFVIALLLLLLAAWVVLKILGLLIAILRFLIGDQTAITRYFDRNRERRGFDALSQALIALAAGEGRRAQAKAQQAERLLNRPQLTRLLNAQAAEINGNTERAMAYYKDMLTDEQTKFVGVQGLLRQKLIEGDTDTALKLAEKAFALQPRHEGTLQTLFGLQAQARDWSGARRTLAAKVRASTLPRDVGKRREAVLSLADARAALADNEQAKAREAAYAANRLSPSFGPAAALAAELHAQAGDRRQAARIVKKAWTEAPHPDLAAAFAAIVPDETPAERRNRFEALLKIQPDHPETRMVAAELALADEDFPGARRALGDLAERRPTARSLALMAAIERGEGAPDTVVRGWLAKALDAPRGEAWVCDVCNTVHGQWAPICENCQSFDTLSWQVPPQSEDAGSTAAAMLPLIVGALEDRRPEPEPEPEPEPARGGTDAGPAAAAARTASPKAAPEPVVARAEVDADETPHEPETAAEPEPATVDGQPSAAASGATTPGGAKPGEPGGPPRFERAGENAEPVPPRPDYAPGEDQGWRDR</sequence>
<evidence type="ECO:0000256" key="6">
    <source>
        <dbReference type="SAM" id="Phobius"/>
    </source>
</evidence>
<keyword evidence="3 6" id="KW-1133">Transmembrane helix</keyword>
<reference evidence="8 9" key="1">
    <citation type="submission" date="2019-10" db="EMBL/GenBank/DDBJ databases">
        <title>Cognatihalovulum marinum gen. nov. sp. nov., a new member of the family Rhodobacteraceae isolated from deep seawater of the Northwest Indian Ocean.</title>
        <authorList>
            <person name="Ruan C."/>
            <person name="Wang J."/>
            <person name="Zheng X."/>
            <person name="Song L."/>
            <person name="Zhu Y."/>
            <person name="Huang Y."/>
            <person name="Lu Z."/>
            <person name="Du W."/>
            <person name="Huang L."/>
            <person name="Dai X."/>
        </authorList>
    </citation>
    <scope>NUCLEOTIDE SEQUENCE [LARGE SCALE GENOMIC DNA]</scope>
    <source>
        <strain evidence="8 9">2CG4</strain>
    </source>
</reference>
<dbReference type="SUPFAM" id="SSF48452">
    <property type="entry name" value="TPR-like"/>
    <property type="match status" value="1"/>
</dbReference>
<evidence type="ECO:0000259" key="7">
    <source>
        <dbReference type="Pfam" id="PF07219"/>
    </source>
</evidence>
<proteinExistence type="predicted"/>
<feature type="compositionally biased region" description="Low complexity" evidence="5">
    <location>
        <begin position="518"/>
        <end position="546"/>
    </location>
</feature>
<feature type="compositionally biased region" description="Basic and acidic residues" evidence="5">
    <location>
        <begin position="504"/>
        <end position="516"/>
    </location>
</feature>
<evidence type="ECO:0000256" key="3">
    <source>
        <dbReference type="ARBA" id="ARBA00022989"/>
    </source>
</evidence>
<gene>
    <name evidence="8" type="ORF">GE300_16505</name>
</gene>
<dbReference type="Gene3D" id="1.25.40.10">
    <property type="entry name" value="Tetratricopeptide repeat domain"/>
    <property type="match status" value="1"/>
</dbReference>
<organism evidence="8 9">
    <name type="scientific">Halovulum marinum</name>
    <dbReference type="NCBI Taxonomy" id="2662447"/>
    <lineage>
        <taxon>Bacteria</taxon>
        <taxon>Pseudomonadati</taxon>
        <taxon>Pseudomonadota</taxon>
        <taxon>Alphaproteobacteria</taxon>
        <taxon>Rhodobacterales</taxon>
        <taxon>Paracoccaceae</taxon>
        <taxon>Halovulum</taxon>
    </lineage>
</organism>
<comment type="subcellular location">
    <subcellularLocation>
        <location evidence="1">Membrane</location>
    </subcellularLocation>
</comment>
<feature type="compositionally biased region" description="Low complexity" evidence="5">
    <location>
        <begin position="475"/>
        <end position="503"/>
    </location>
</feature>
<name>A0A6L5Z3U0_9RHOB</name>
<dbReference type="GO" id="GO:0016020">
    <property type="term" value="C:membrane"/>
    <property type="evidence" value="ECO:0007669"/>
    <property type="project" value="UniProtKB-SubCell"/>
</dbReference>
<evidence type="ECO:0000313" key="8">
    <source>
        <dbReference type="EMBL" id="MSU91187.1"/>
    </source>
</evidence>
<dbReference type="InterPro" id="IPR016982">
    <property type="entry name" value="Mms48"/>
</dbReference>
<keyword evidence="2 6" id="KW-0812">Transmembrane</keyword>
<dbReference type="AlphaFoldDB" id="A0A6L5Z3U0"/>
<keyword evidence="4 6" id="KW-0472">Membrane</keyword>
<dbReference type="PIRSF" id="PIRSF031802">
    <property type="entry name" value="UCP031802"/>
    <property type="match status" value="1"/>
</dbReference>
<feature type="region of interest" description="Disordered" evidence="5">
    <location>
        <begin position="462"/>
        <end position="581"/>
    </location>
</feature>
<evidence type="ECO:0000256" key="5">
    <source>
        <dbReference type="SAM" id="MobiDB-lite"/>
    </source>
</evidence>
<dbReference type="Pfam" id="PF07219">
    <property type="entry name" value="HemY_N"/>
    <property type="match status" value="1"/>
</dbReference>
<dbReference type="EMBL" id="WIND01000016">
    <property type="protein sequence ID" value="MSU91187.1"/>
    <property type="molecule type" value="Genomic_DNA"/>
</dbReference>
<feature type="domain" description="HemY N-terminal" evidence="7">
    <location>
        <begin position="30"/>
        <end position="143"/>
    </location>
</feature>
<evidence type="ECO:0000256" key="4">
    <source>
        <dbReference type="ARBA" id="ARBA00023136"/>
    </source>
</evidence>
<evidence type="ECO:0000256" key="1">
    <source>
        <dbReference type="ARBA" id="ARBA00004370"/>
    </source>
</evidence>
<protein>
    <submittedName>
        <fullName evidence="8">Heme biosynthesis protein HemY</fullName>
    </submittedName>
</protein>
<dbReference type="InterPro" id="IPR010817">
    <property type="entry name" value="HemY_N"/>
</dbReference>
<evidence type="ECO:0000256" key="2">
    <source>
        <dbReference type="ARBA" id="ARBA00022692"/>
    </source>
</evidence>
<comment type="caution">
    <text evidence="8">The sequence shown here is derived from an EMBL/GenBank/DDBJ whole genome shotgun (WGS) entry which is preliminary data.</text>
</comment>